<dbReference type="Gene3D" id="2.102.10.10">
    <property type="entry name" value="Rieske [2Fe-2S] iron-sulphur domain"/>
    <property type="match status" value="1"/>
</dbReference>
<feature type="region of interest" description="Disordered" evidence="9">
    <location>
        <begin position="47"/>
        <end position="94"/>
    </location>
</feature>
<evidence type="ECO:0000256" key="3">
    <source>
        <dbReference type="ARBA" id="ARBA00022714"/>
    </source>
</evidence>
<evidence type="ECO:0000313" key="11">
    <source>
        <dbReference type="EMBL" id="CAA9307621.1"/>
    </source>
</evidence>
<dbReference type="InterPro" id="IPR017941">
    <property type="entry name" value="Rieske_2Fe-2S"/>
</dbReference>
<dbReference type="CDD" id="cd03467">
    <property type="entry name" value="Rieske"/>
    <property type="match status" value="1"/>
</dbReference>
<dbReference type="PROSITE" id="PS51318">
    <property type="entry name" value="TAT"/>
    <property type="match status" value="1"/>
</dbReference>
<dbReference type="PANTHER" id="PTHR10134">
    <property type="entry name" value="CYTOCHROME B-C1 COMPLEX SUBUNIT RIESKE, MITOCHONDRIAL"/>
    <property type="match status" value="1"/>
</dbReference>
<organism evidence="11">
    <name type="scientific">uncultured Friedmanniella sp</name>
    <dbReference type="NCBI Taxonomy" id="335381"/>
    <lineage>
        <taxon>Bacteria</taxon>
        <taxon>Bacillati</taxon>
        <taxon>Actinomycetota</taxon>
        <taxon>Actinomycetes</taxon>
        <taxon>Propionibacteriales</taxon>
        <taxon>Nocardioidaceae</taxon>
        <taxon>Friedmanniella</taxon>
        <taxon>environmental samples</taxon>
    </lineage>
</organism>
<dbReference type="GO" id="GO:0004497">
    <property type="term" value="F:monooxygenase activity"/>
    <property type="evidence" value="ECO:0007669"/>
    <property type="project" value="UniProtKB-ARBA"/>
</dbReference>
<reference evidence="11" key="1">
    <citation type="submission" date="2020-02" db="EMBL/GenBank/DDBJ databases">
        <authorList>
            <person name="Meier V. D."/>
        </authorList>
    </citation>
    <scope>NUCLEOTIDE SEQUENCE</scope>
    <source>
        <strain evidence="11">AVDCRST_MAG61</strain>
    </source>
</reference>
<protein>
    <recommendedName>
        <fullName evidence="2">Cytochrome bc1 complex Rieske iron-sulfur subunit</fullName>
    </recommendedName>
    <alternativeName>
        <fullName evidence="8">Cytochrome bc1 reductase complex subunit QcrA</fullName>
    </alternativeName>
</protein>
<comment type="function">
    <text evidence="1">Iron-sulfur subunit of the cytochrome bc1 complex, an essential component of the respiratory electron transport chain required for ATP synthesis. The bc1 complex catalyzes the oxidation of menaquinol and the reduction of cytochrome c in the respiratory chain. The bc1 complex operates through a Q-cycle mechanism that couples electron transfer to generation of the proton gradient that drives ATP synthesis.</text>
</comment>
<evidence type="ECO:0000256" key="5">
    <source>
        <dbReference type="ARBA" id="ARBA00023004"/>
    </source>
</evidence>
<dbReference type="InterPro" id="IPR006311">
    <property type="entry name" value="TAT_signal"/>
</dbReference>
<keyword evidence="5" id="KW-0408">Iron</keyword>
<keyword evidence="6" id="KW-0411">Iron-sulfur</keyword>
<dbReference type="Pfam" id="PF00355">
    <property type="entry name" value="Rieske"/>
    <property type="match status" value="1"/>
</dbReference>
<dbReference type="InterPro" id="IPR014349">
    <property type="entry name" value="Rieske_Fe-S_prot"/>
</dbReference>
<dbReference type="GO" id="GO:0046872">
    <property type="term" value="F:metal ion binding"/>
    <property type="evidence" value="ECO:0007669"/>
    <property type="project" value="UniProtKB-KW"/>
</dbReference>
<evidence type="ECO:0000256" key="6">
    <source>
        <dbReference type="ARBA" id="ARBA00023014"/>
    </source>
</evidence>
<proteinExistence type="predicted"/>
<evidence type="ECO:0000256" key="8">
    <source>
        <dbReference type="ARBA" id="ARBA00029586"/>
    </source>
</evidence>
<dbReference type="AlphaFoldDB" id="A0A6J4KJ39"/>
<evidence type="ECO:0000256" key="2">
    <source>
        <dbReference type="ARBA" id="ARBA00015816"/>
    </source>
</evidence>
<gene>
    <name evidence="11" type="ORF">AVDCRST_MAG61-1458</name>
</gene>
<dbReference type="InterPro" id="IPR036922">
    <property type="entry name" value="Rieske_2Fe-2S_sf"/>
</dbReference>
<dbReference type="GO" id="GO:0016705">
    <property type="term" value="F:oxidoreductase activity, acting on paired donors, with incorporation or reduction of molecular oxygen"/>
    <property type="evidence" value="ECO:0007669"/>
    <property type="project" value="UniProtKB-ARBA"/>
</dbReference>
<dbReference type="EMBL" id="CADCTT010000206">
    <property type="protein sequence ID" value="CAA9307621.1"/>
    <property type="molecule type" value="Genomic_DNA"/>
</dbReference>
<sequence>MSDHEPSLTAPETGTTRRTVLRAAGLAALGGGGVSMLAACASDAEVGAPAASTSAPTPAASSASASASASGSASASSSASAAPSGPSIATADVPVGGGVVLEDAKYVVTQPAEGEFKAFSSTCTHQGCKVSDVTDTINCKCHGSKFSIEDGSVTSPPANQPLAEAKATVSGDSVFVEA</sequence>
<evidence type="ECO:0000256" key="7">
    <source>
        <dbReference type="ARBA" id="ARBA00023157"/>
    </source>
</evidence>
<dbReference type="FunFam" id="2.102.10.10:FF:000016">
    <property type="entry name" value="Nitrite reductase/ring-hydroxylating ferredoxin subunit"/>
    <property type="match status" value="1"/>
</dbReference>
<evidence type="ECO:0000256" key="4">
    <source>
        <dbReference type="ARBA" id="ARBA00022723"/>
    </source>
</evidence>
<evidence type="ECO:0000256" key="1">
    <source>
        <dbReference type="ARBA" id="ARBA00002494"/>
    </source>
</evidence>
<dbReference type="GO" id="GO:0051537">
    <property type="term" value="F:2 iron, 2 sulfur cluster binding"/>
    <property type="evidence" value="ECO:0007669"/>
    <property type="project" value="UniProtKB-KW"/>
</dbReference>
<keyword evidence="4" id="KW-0479">Metal-binding</keyword>
<evidence type="ECO:0000256" key="9">
    <source>
        <dbReference type="SAM" id="MobiDB-lite"/>
    </source>
</evidence>
<keyword evidence="3" id="KW-0001">2Fe-2S</keyword>
<accession>A0A6J4KJ39</accession>
<feature type="domain" description="Rieske" evidence="10">
    <location>
        <begin position="85"/>
        <end position="176"/>
    </location>
</feature>
<evidence type="ECO:0000259" key="10">
    <source>
        <dbReference type="PROSITE" id="PS51296"/>
    </source>
</evidence>
<dbReference type="PROSITE" id="PS51296">
    <property type="entry name" value="RIESKE"/>
    <property type="match status" value="1"/>
</dbReference>
<dbReference type="SUPFAM" id="SSF50022">
    <property type="entry name" value="ISP domain"/>
    <property type="match status" value="1"/>
</dbReference>
<feature type="compositionally biased region" description="Low complexity" evidence="9">
    <location>
        <begin position="47"/>
        <end position="91"/>
    </location>
</feature>
<name>A0A6J4KJ39_9ACTN</name>
<keyword evidence="7" id="KW-1015">Disulfide bond</keyword>